<protein>
    <recommendedName>
        <fullName evidence="5">DNA phosphorothioation-associated methyltransferase</fullName>
    </recommendedName>
</protein>
<reference evidence="2 3" key="1">
    <citation type="submission" date="2017-12" db="EMBL/GenBank/DDBJ databases">
        <title>The genome sequence of Caulobacter flavus CGMCC1 15093.</title>
        <authorList>
            <person name="Gao J."/>
            <person name="Mao X."/>
            <person name="Sun J."/>
        </authorList>
    </citation>
    <scope>NUCLEOTIDE SEQUENCE [LARGE SCALE GENOMIC DNA]</scope>
    <source>
        <strain evidence="2 3">CGMCC1 15093</strain>
    </source>
</reference>
<name>A0A2N5CMZ6_9CAUL</name>
<evidence type="ECO:0000313" key="4">
    <source>
        <dbReference type="Proteomes" id="UP000281192"/>
    </source>
</evidence>
<dbReference type="InterPro" id="IPR024019">
    <property type="entry name" value="CHP04096"/>
</dbReference>
<dbReference type="EMBL" id="CP026100">
    <property type="protein sequence ID" value="AYV46555.1"/>
    <property type="molecule type" value="Genomic_DNA"/>
</dbReference>
<evidence type="ECO:0000313" key="1">
    <source>
        <dbReference type="EMBL" id="AYV46555.1"/>
    </source>
</evidence>
<keyword evidence="4" id="KW-1185">Reference proteome</keyword>
<accession>A0A2N5CMZ6</accession>
<dbReference type="Proteomes" id="UP000234483">
    <property type="component" value="Unassembled WGS sequence"/>
</dbReference>
<proteinExistence type="predicted"/>
<sequence length="474" mass="52279">MSTLDNNIIHRHRTAMVRHDLSQPMALLVRHGLIKPGVQVFDYGCGQGDDLRILGASGIEATGWDPHFRPEADRSPAPVVNLGFVLNVIENPAERREALTKAWALAQQVLAVSTMIVGQSPIGGLRSHGDGFITSRGTFQKYYLHAELRALLTQVLGTEPVAVAPGIYFVFRSPEDEQEFLLNRRAGRRASAASYRVARAPLSSRPAAPTLSERLPTALPELAQFMRQRGRVPQLDELAAAVHTELADQKVSLARAVDACLGALLAQEEFEAAATARREDLLVHQALGLLNRSTSASRPSPGMVRDIRTHFGNQKELALQAVQYLHGLADESRVQATIVEAANQGLGVLDHRQRLVVDGSRAEGLPALLRCYLGCATFLSGEPDGAFVLRIDAPRKRVAMWQLIDPKEALPRAEISIRVDLRRQDVNIRPDPRRLLRKGQLLGLAARSKQRRAEDAYRIEQGLHEDTVFENLQT</sequence>
<reference evidence="1 4" key="2">
    <citation type="submission" date="2018-01" db="EMBL/GenBank/DDBJ databases">
        <title>Complete genome sequence of Caulobacter flavus RHGG3.</title>
        <authorList>
            <person name="Yang E."/>
        </authorList>
    </citation>
    <scope>NUCLEOTIDE SEQUENCE [LARGE SCALE GENOMIC DNA]</scope>
    <source>
        <strain evidence="1 4">RHGG3</strain>
    </source>
</reference>
<dbReference type="EMBL" id="PJRQ01000044">
    <property type="protein sequence ID" value="PLR07791.1"/>
    <property type="molecule type" value="Genomic_DNA"/>
</dbReference>
<dbReference type="KEGG" id="cfh:C1707_09925"/>
<evidence type="ECO:0000313" key="2">
    <source>
        <dbReference type="EMBL" id="PLR07791.1"/>
    </source>
</evidence>
<evidence type="ECO:0008006" key="5">
    <source>
        <dbReference type="Google" id="ProtNLM"/>
    </source>
</evidence>
<evidence type="ECO:0000313" key="3">
    <source>
        <dbReference type="Proteomes" id="UP000234483"/>
    </source>
</evidence>
<gene>
    <name evidence="1" type="ORF">C1707_09925</name>
    <name evidence="2" type="ORF">CFHF_21400</name>
</gene>
<dbReference type="AlphaFoldDB" id="A0A2N5CMZ6"/>
<dbReference type="OrthoDB" id="224775at2"/>
<organism evidence="2 3">
    <name type="scientific">Caulobacter flavus</name>
    <dbReference type="NCBI Taxonomy" id="1679497"/>
    <lineage>
        <taxon>Bacteria</taxon>
        <taxon>Pseudomonadati</taxon>
        <taxon>Pseudomonadota</taxon>
        <taxon>Alphaproteobacteria</taxon>
        <taxon>Caulobacterales</taxon>
        <taxon>Caulobacteraceae</taxon>
        <taxon>Caulobacter</taxon>
    </lineage>
</organism>
<dbReference type="Proteomes" id="UP000281192">
    <property type="component" value="Chromosome"/>
</dbReference>
<dbReference type="RefSeq" id="WP_101714960.1">
    <property type="nucleotide sequence ID" value="NZ_CP026100.1"/>
</dbReference>
<dbReference type="NCBIfam" id="TIGR04096">
    <property type="entry name" value="dnd_rel_methyl"/>
    <property type="match status" value="1"/>
</dbReference>